<keyword evidence="3 6" id="KW-0812">Transmembrane</keyword>
<evidence type="ECO:0000313" key="8">
    <source>
        <dbReference type="Proteomes" id="UP001217089"/>
    </source>
</evidence>
<accession>A0ABQ9FHH3</accession>
<evidence type="ECO:0000313" key="7">
    <source>
        <dbReference type="EMBL" id="KAJ8315135.1"/>
    </source>
</evidence>
<keyword evidence="4 6" id="KW-1133">Transmembrane helix</keyword>
<reference evidence="7 8" key="1">
    <citation type="submission" date="2022-12" db="EMBL/GenBank/DDBJ databases">
        <title>Chromosome-level genome of Tegillarca granosa.</title>
        <authorList>
            <person name="Kim J."/>
        </authorList>
    </citation>
    <scope>NUCLEOTIDE SEQUENCE [LARGE SCALE GENOMIC DNA]</scope>
    <source>
        <strain evidence="7">Teg-2019</strain>
        <tissue evidence="7">Adductor muscle</tissue>
    </source>
</reference>
<comment type="similarity">
    <text evidence="2">Belongs to the DoxX family.</text>
</comment>
<comment type="subcellular location">
    <subcellularLocation>
        <location evidence="1">Membrane</location>
        <topology evidence="1">Multi-pass membrane protein</topology>
    </subcellularLocation>
</comment>
<feature type="transmembrane region" description="Helical" evidence="6">
    <location>
        <begin position="73"/>
        <end position="94"/>
    </location>
</feature>
<dbReference type="InterPro" id="IPR040399">
    <property type="entry name" value="TMEM35A/B"/>
</dbReference>
<keyword evidence="5 6" id="KW-0472">Membrane</keyword>
<evidence type="ECO:0000256" key="5">
    <source>
        <dbReference type="ARBA" id="ARBA00023136"/>
    </source>
</evidence>
<proteinExistence type="inferred from homology"/>
<feature type="transmembrane region" description="Helical" evidence="6">
    <location>
        <begin position="101"/>
        <end position="120"/>
    </location>
</feature>
<evidence type="ECO:0000256" key="6">
    <source>
        <dbReference type="SAM" id="Phobius"/>
    </source>
</evidence>
<dbReference type="InterPro" id="IPR032808">
    <property type="entry name" value="DoxX"/>
</dbReference>
<organism evidence="7 8">
    <name type="scientific">Tegillarca granosa</name>
    <name type="common">Malaysian cockle</name>
    <name type="synonym">Anadara granosa</name>
    <dbReference type="NCBI Taxonomy" id="220873"/>
    <lineage>
        <taxon>Eukaryota</taxon>
        <taxon>Metazoa</taxon>
        <taxon>Spiralia</taxon>
        <taxon>Lophotrochozoa</taxon>
        <taxon>Mollusca</taxon>
        <taxon>Bivalvia</taxon>
        <taxon>Autobranchia</taxon>
        <taxon>Pteriomorphia</taxon>
        <taxon>Arcoida</taxon>
        <taxon>Arcoidea</taxon>
        <taxon>Arcidae</taxon>
        <taxon>Tegillarca</taxon>
    </lineage>
</organism>
<feature type="transmembrane region" description="Helical" evidence="6">
    <location>
        <begin position="126"/>
        <end position="145"/>
    </location>
</feature>
<name>A0ABQ9FHH3_TEGGR</name>
<comment type="caution">
    <text evidence="7">The sequence shown here is derived from an EMBL/GenBank/DDBJ whole genome shotgun (WGS) entry which is preliminary data.</text>
</comment>
<feature type="transmembrane region" description="Helical" evidence="6">
    <location>
        <begin position="23"/>
        <end position="44"/>
    </location>
</feature>
<evidence type="ECO:0000256" key="3">
    <source>
        <dbReference type="ARBA" id="ARBA00022692"/>
    </source>
</evidence>
<keyword evidence="8" id="KW-1185">Reference proteome</keyword>
<protein>
    <recommendedName>
        <fullName evidence="9">Transmembrane protein 35A</fullName>
    </recommendedName>
</protein>
<dbReference type="Proteomes" id="UP001217089">
    <property type="component" value="Unassembled WGS sequence"/>
</dbReference>
<evidence type="ECO:0000256" key="1">
    <source>
        <dbReference type="ARBA" id="ARBA00004141"/>
    </source>
</evidence>
<dbReference type="EMBL" id="JARBDR010000337">
    <property type="protein sequence ID" value="KAJ8315135.1"/>
    <property type="molecule type" value="Genomic_DNA"/>
</dbReference>
<sequence length="166" mass="18835">MFVAQVPVIITDYISMASTPERILSWIDAFVFTFAGIIKVTNLLPAAHEEMIEKFSRYALVCPSVYLGYTPNPYVYCFIVGIVELICVLGIILGSADIKHFVYGVLMVIMTGALYTHAMVKEFDGLLVPFLLFIVNLFLFTRHIIRTNQQINTGTTRSNQQKFKRQ</sequence>
<evidence type="ECO:0008006" key="9">
    <source>
        <dbReference type="Google" id="ProtNLM"/>
    </source>
</evidence>
<evidence type="ECO:0000256" key="2">
    <source>
        <dbReference type="ARBA" id="ARBA00006679"/>
    </source>
</evidence>
<dbReference type="PANTHER" id="PTHR13163:SF2">
    <property type="entry name" value="TRANSMEMBRANE PROTEIN 35B"/>
    <property type="match status" value="1"/>
</dbReference>
<evidence type="ECO:0000256" key="4">
    <source>
        <dbReference type="ARBA" id="ARBA00022989"/>
    </source>
</evidence>
<dbReference type="PANTHER" id="PTHR13163">
    <property type="entry name" value="SPINAL CORD EXPRESSION PROTEIN 4"/>
    <property type="match status" value="1"/>
</dbReference>
<gene>
    <name evidence="7" type="ORF">KUTeg_007285</name>
</gene>
<dbReference type="Pfam" id="PF13564">
    <property type="entry name" value="DoxX_2"/>
    <property type="match status" value="1"/>
</dbReference>